<dbReference type="InterPro" id="IPR015419">
    <property type="entry name" value="CTAG/Pcc1"/>
</dbReference>
<keyword evidence="3" id="KW-1185">Reference proteome</keyword>
<proteinExistence type="inferred from homology"/>
<evidence type="ECO:0000313" key="2">
    <source>
        <dbReference type="EMBL" id="CAD5226155.1"/>
    </source>
</evidence>
<dbReference type="AlphaFoldDB" id="A0A811LG55"/>
<dbReference type="EMBL" id="CAJFCW020000005">
    <property type="protein sequence ID" value="CAG9121838.1"/>
    <property type="molecule type" value="Genomic_DNA"/>
</dbReference>
<comment type="similarity">
    <text evidence="1">Belongs to the CTAG/PCC1 family.</text>
</comment>
<dbReference type="EMBL" id="CAJFDH010000005">
    <property type="protein sequence ID" value="CAD5226155.1"/>
    <property type="molecule type" value="Genomic_DNA"/>
</dbReference>
<evidence type="ECO:0000313" key="3">
    <source>
        <dbReference type="Proteomes" id="UP000614601"/>
    </source>
</evidence>
<evidence type="ECO:0000256" key="1">
    <source>
        <dbReference type="ARBA" id="ARBA00007073"/>
    </source>
</evidence>
<sequence length="101" mass="11299">MITKKGYFEMGSEKLAQIVLNGIGNGGEEDQGRLKVDRDYKVEGTKISFAISSMDETSVRKTYENLSELIALSLRVVSVGQKYGDVLDEQEFYNRAPICLL</sequence>
<dbReference type="OrthoDB" id="10025739at2759"/>
<organism evidence="2 3">
    <name type="scientific">Bursaphelenchus okinawaensis</name>
    <dbReference type="NCBI Taxonomy" id="465554"/>
    <lineage>
        <taxon>Eukaryota</taxon>
        <taxon>Metazoa</taxon>
        <taxon>Ecdysozoa</taxon>
        <taxon>Nematoda</taxon>
        <taxon>Chromadorea</taxon>
        <taxon>Rhabditida</taxon>
        <taxon>Tylenchina</taxon>
        <taxon>Tylenchomorpha</taxon>
        <taxon>Aphelenchoidea</taxon>
        <taxon>Aphelenchoididae</taxon>
        <taxon>Bursaphelenchus</taxon>
    </lineage>
</organism>
<dbReference type="Proteomes" id="UP000783686">
    <property type="component" value="Unassembled WGS sequence"/>
</dbReference>
<gene>
    <name evidence="2" type="ORF">BOKJ2_LOCUS11936</name>
</gene>
<dbReference type="Pfam" id="PF09341">
    <property type="entry name" value="Pcc1"/>
    <property type="match status" value="1"/>
</dbReference>
<dbReference type="Proteomes" id="UP000614601">
    <property type="component" value="Unassembled WGS sequence"/>
</dbReference>
<reference evidence="2" key="1">
    <citation type="submission" date="2020-09" db="EMBL/GenBank/DDBJ databases">
        <authorList>
            <person name="Kikuchi T."/>
        </authorList>
    </citation>
    <scope>NUCLEOTIDE SEQUENCE</scope>
    <source>
        <strain evidence="2">SH1</strain>
    </source>
</reference>
<protein>
    <submittedName>
        <fullName evidence="2">Uncharacterized protein</fullName>
    </submittedName>
</protein>
<name>A0A811LG55_9BILA</name>
<accession>A0A811LG55</accession>
<comment type="caution">
    <text evidence="2">The sequence shown here is derived from an EMBL/GenBank/DDBJ whole genome shotgun (WGS) entry which is preliminary data.</text>
</comment>